<evidence type="ECO:0000256" key="3">
    <source>
        <dbReference type="ARBA" id="ARBA00004802"/>
    </source>
</evidence>
<keyword evidence="10" id="KW-0288">FMN</keyword>
<dbReference type="Pfam" id="PF04898">
    <property type="entry name" value="Glu_syn_central"/>
    <property type="match status" value="2"/>
</dbReference>
<dbReference type="CDD" id="cd00982">
    <property type="entry name" value="gltB_C"/>
    <property type="match status" value="1"/>
</dbReference>
<evidence type="ECO:0000256" key="9">
    <source>
        <dbReference type="ARBA" id="ARBA00022630"/>
    </source>
</evidence>
<evidence type="ECO:0000256" key="11">
    <source>
        <dbReference type="ARBA" id="ARBA00022723"/>
    </source>
</evidence>
<dbReference type="PANTHER" id="PTHR43100">
    <property type="entry name" value="GLUTAMATE SYNTHASE [NADPH] SMALL CHAIN"/>
    <property type="match status" value="1"/>
</dbReference>
<dbReference type="FunFam" id="2.160.20.60:FF:000001">
    <property type="entry name" value="Glutamate synthase, large subunit"/>
    <property type="match status" value="1"/>
</dbReference>
<dbReference type="FunFam" id="3.60.20.10:FF:000001">
    <property type="entry name" value="Glutamate synthase, large subunit"/>
    <property type="match status" value="1"/>
</dbReference>
<dbReference type="PRINTS" id="PR00419">
    <property type="entry name" value="ADXRDTASE"/>
</dbReference>
<dbReference type="Gene3D" id="3.50.50.60">
    <property type="entry name" value="FAD/NAD(P)-binding domain"/>
    <property type="match status" value="2"/>
</dbReference>
<evidence type="ECO:0000256" key="6">
    <source>
        <dbReference type="ARBA" id="ARBA00009716"/>
    </source>
</evidence>
<dbReference type="SUPFAM" id="SSF51395">
    <property type="entry name" value="FMN-linked oxidoreductases"/>
    <property type="match status" value="1"/>
</dbReference>
<dbReference type="FunFam" id="3.20.20.70:FF:000017">
    <property type="entry name" value="Glutamate synthase [NADH], amyloplastic"/>
    <property type="match status" value="1"/>
</dbReference>
<dbReference type="GO" id="GO:0006537">
    <property type="term" value="P:glutamate biosynthetic process"/>
    <property type="evidence" value="ECO:0007669"/>
    <property type="project" value="UniProtKB-KW"/>
</dbReference>
<feature type="region of interest" description="Disordered" evidence="24">
    <location>
        <begin position="141"/>
        <end position="164"/>
    </location>
</feature>
<dbReference type="EC" id="1.4.1.14" evidence="19"/>
<keyword evidence="17" id="KW-0314">Glutamate biosynthesis</keyword>
<dbReference type="Gene3D" id="2.160.20.60">
    <property type="entry name" value="Glutamate synthase, alpha subunit, C-terminal domain"/>
    <property type="match status" value="1"/>
</dbReference>
<gene>
    <name evidence="26" type="primary">GLT1</name>
    <name evidence="26" type="ORF">C6P46_005816</name>
</gene>
<dbReference type="GO" id="GO:0050660">
    <property type="term" value="F:flavin adenine dinucleotide binding"/>
    <property type="evidence" value="ECO:0007669"/>
    <property type="project" value="InterPro"/>
</dbReference>
<dbReference type="GO" id="GO:0016040">
    <property type="term" value="F:glutamate synthase (NADH) activity"/>
    <property type="evidence" value="ECO:0007669"/>
    <property type="project" value="UniProtKB-EC"/>
</dbReference>
<keyword evidence="18 23" id="KW-0003">3Fe-4S</keyword>
<dbReference type="GO" id="GO:0051538">
    <property type="term" value="F:3 iron, 4 sulfur cluster binding"/>
    <property type="evidence" value="ECO:0007669"/>
    <property type="project" value="UniProtKB-KW"/>
</dbReference>
<dbReference type="PANTHER" id="PTHR43100:SF1">
    <property type="entry name" value="GLUTAMATE SYNTHASE [NADPH] SMALL CHAIN"/>
    <property type="match status" value="1"/>
</dbReference>
<keyword evidence="8" id="KW-0028">Amino-acid biosynthesis</keyword>
<organism evidence="26 27">
    <name type="scientific">Rhodotorula mucilaginosa</name>
    <name type="common">Yeast</name>
    <name type="synonym">Rhodotorula rubra</name>
    <dbReference type="NCBI Taxonomy" id="5537"/>
    <lineage>
        <taxon>Eukaryota</taxon>
        <taxon>Fungi</taxon>
        <taxon>Dikarya</taxon>
        <taxon>Basidiomycota</taxon>
        <taxon>Pucciniomycotina</taxon>
        <taxon>Microbotryomycetes</taxon>
        <taxon>Sporidiobolales</taxon>
        <taxon>Sporidiobolaceae</taxon>
        <taxon>Rhodotorula</taxon>
    </lineage>
</organism>
<evidence type="ECO:0000256" key="7">
    <source>
        <dbReference type="ARBA" id="ARBA00011233"/>
    </source>
</evidence>
<evidence type="ECO:0000256" key="13">
    <source>
        <dbReference type="ARBA" id="ARBA00022962"/>
    </source>
</evidence>
<evidence type="ECO:0000256" key="10">
    <source>
        <dbReference type="ARBA" id="ARBA00022643"/>
    </source>
</evidence>
<evidence type="ECO:0000313" key="26">
    <source>
        <dbReference type="EMBL" id="KAG0658360.1"/>
    </source>
</evidence>
<dbReference type="InterPro" id="IPR023753">
    <property type="entry name" value="FAD/NAD-binding_dom"/>
</dbReference>
<evidence type="ECO:0000256" key="15">
    <source>
        <dbReference type="ARBA" id="ARBA00023004"/>
    </source>
</evidence>
<dbReference type="Gene3D" id="3.60.20.10">
    <property type="entry name" value="Glutamine Phosphoribosylpyrophosphate, subunit 1, domain 1"/>
    <property type="match status" value="1"/>
</dbReference>
<dbReference type="GO" id="GO:0005506">
    <property type="term" value="F:iron ion binding"/>
    <property type="evidence" value="ECO:0007669"/>
    <property type="project" value="InterPro"/>
</dbReference>
<evidence type="ECO:0000256" key="14">
    <source>
        <dbReference type="ARBA" id="ARBA00023002"/>
    </source>
</evidence>
<keyword evidence="12" id="KW-0274">FAD</keyword>
<dbReference type="InterPro" id="IPR028261">
    <property type="entry name" value="DPD_II"/>
</dbReference>
<keyword evidence="27" id="KW-1185">Reference proteome</keyword>
<feature type="binding site" evidence="23">
    <location>
        <position position="1310"/>
    </location>
    <ligand>
        <name>[3Fe-4S] cluster</name>
        <dbReference type="ChEBI" id="CHEBI:21137"/>
    </ligand>
</feature>
<dbReference type="InterPro" id="IPR051394">
    <property type="entry name" value="Glutamate_Synthase"/>
</dbReference>
<keyword evidence="9" id="KW-0285">Flavoprotein</keyword>
<evidence type="ECO:0000256" key="1">
    <source>
        <dbReference type="ARBA" id="ARBA00001917"/>
    </source>
</evidence>
<comment type="catalytic activity">
    <reaction evidence="20">
        <text>2 L-glutamate + NAD(+) = L-glutamine + 2-oxoglutarate + NADH + H(+)</text>
        <dbReference type="Rhea" id="RHEA:13753"/>
        <dbReference type="ChEBI" id="CHEBI:15378"/>
        <dbReference type="ChEBI" id="CHEBI:16810"/>
        <dbReference type="ChEBI" id="CHEBI:29985"/>
        <dbReference type="ChEBI" id="CHEBI:57540"/>
        <dbReference type="ChEBI" id="CHEBI:57945"/>
        <dbReference type="ChEBI" id="CHEBI:58359"/>
        <dbReference type="EC" id="1.4.1.14"/>
    </reaction>
</comment>
<comment type="cofactor">
    <cofactor evidence="23">
        <name>[3Fe-4S] cluster</name>
        <dbReference type="ChEBI" id="CHEBI:21137"/>
    </cofactor>
    <text evidence="23">Binds 1 [3Fe-4S] cluster.</text>
</comment>
<comment type="cofactor">
    <cofactor evidence="1">
        <name>FMN</name>
        <dbReference type="ChEBI" id="CHEBI:58210"/>
    </cofactor>
</comment>
<dbReference type="SUPFAM" id="SSF69336">
    <property type="entry name" value="Alpha subunit of glutamate synthase, C-terminal domain"/>
    <property type="match status" value="1"/>
</dbReference>
<evidence type="ECO:0000256" key="20">
    <source>
        <dbReference type="ARBA" id="ARBA00048867"/>
    </source>
</evidence>
<dbReference type="Pfam" id="PF14691">
    <property type="entry name" value="Fer4_20"/>
    <property type="match status" value="1"/>
</dbReference>
<comment type="pathway">
    <text evidence="5">Amino-acid biosynthesis; L-glutamate biosynthesis via GLT pathway; L-glutamate from 2-oxoglutarate and L-glutamine (NAD(+) route): step 1/1.</text>
</comment>
<dbReference type="PIRSF" id="PIRSF000187">
    <property type="entry name" value="GOGAT"/>
    <property type="match status" value="1"/>
</dbReference>
<dbReference type="Pfam" id="PF00310">
    <property type="entry name" value="GATase_2"/>
    <property type="match status" value="1"/>
</dbReference>
<dbReference type="Pfam" id="PF01493">
    <property type="entry name" value="GXGXG"/>
    <property type="match status" value="1"/>
</dbReference>
<evidence type="ECO:0000256" key="23">
    <source>
        <dbReference type="PIRSR" id="PIRSR000187-2"/>
    </source>
</evidence>
<dbReference type="NCBIfam" id="NF008730">
    <property type="entry name" value="PRK11750.1"/>
    <property type="match status" value="1"/>
</dbReference>
<accession>A0A9P7B4L2</accession>
<dbReference type="GO" id="GO:0016639">
    <property type="term" value="F:oxidoreductase activity, acting on the CH-NH2 group of donors, NAD or NADP as acceptor"/>
    <property type="evidence" value="ECO:0007669"/>
    <property type="project" value="InterPro"/>
</dbReference>
<keyword evidence="14" id="KW-0560">Oxidoreductase</keyword>
<dbReference type="GO" id="GO:0010181">
    <property type="term" value="F:FMN binding"/>
    <property type="evidence" value="ECO:0007669"/>
    <property type="project" value="InterPro"/>
</dbReference>
<evidence type="ECO:0000256" key="12">
    <source>
        <dbReference type="ARBA" id="ARBA00022827"/>
    </source>
</evidence>
<dbReference type="FunFam" id="3.40.50.720:FF:000113">
    <property type="entry name" value="Glutamate synthase [NADH], amyloplastic"/>
    <property type="match status" value="1"/>
</dbReference>
<dbReference type="CDD" id="cd02808">
    <property type="entry name" value="GltS_FMN"/>
    <property type="match status" value="1"/>
</dbReference>
<dbReference type="InterPro" id="IPR009051">
    <property type="entry name" value="Helical_ferredxn"/>
</dbReference>
<evidence type="ECO:0000256" key="17">
    <source>
        <dbReference type="ARBA" id="ARBA00023164"/>
    </source>
</evidence>
<dbReference type="Pfam" id="PF07992">
    <property type="entry name" value="Pyr_redox_2"/>
    <property type="match status" value="1"/>
</dbReference>
<protein>
    <recommendedName>
        <fullName evidence="22">Glutamate synthase [NADH]</fullName>
        <ecNumber evidence="19">1.4.1.14</ecNumber>
    </recommendedName>
</protein>
<comment type="similarity">
    <text evidence="6">Belongs to the glutamate synthase family.</text>
</comment>
<evidence type="ECO:0000256" key="21">
    <source>
        <dbReference type="ARBA" id="ARBA00057049"/>
    </source>
</evidence>
<comment type="subunit">
    <text evidence="7">Homotrimer.</text>
</comment>
<dbReference type="InterPro" id="IPR029055">
    <property type="entry name" value="Ntn_hydrolases_N"/>
</dbReference>
<reference evidence="26 27" key="1">
    <citation type="submission" date="2020-11" db="EMBL/GenBank/DDBJ databases">
        <title>Kefir isolates.</title>
        <authorList>
            <person name="Marcisauskas S."/>
            <person name="Kim Y."/>
            <person name="Blasche S."/>
        </authorList>
    </citation>
    <scope>NUCLEOTIDE SEQUENCE [LARGE SCALE GENOMIC DNA]</scope>
    <source>
        <strain evidence="26 27">KR</strain>
    </source>
</reference>
<dbReference type="InterPro" id="IPR017932">
    <property type="entry name" value="GATase_2_dom"/>
</dbReference>
<evidence type="ECO:0000256" key="2">
    <source>
        <dbReference type="ARBA" id="ARBA00001974"/>
    </source>
</evidence>
<comment type="cofactor">
    <cofactor evidence="2">
        <name>FAD</name>
        <dbReference type="ChEBI" id="CHEBI:57692"/>
    </cofactor>
</comment>
<feature type="binding site" evidence="23">
    <location>
        <position position="1342"/>
    </location>
    <ligand>
        <name>[3Fe-4S] cluster</name>
        <dbReference type="ChEBI" id="CHEBI:21137"/>
    </ligand>
</feature>
<dbReference type="InterPro" id="IPR006982">
    <property type="entry name" value="Glu_synth_centr_N"/>
</dbReference>
<dbReference type="NCBIfam" id="TIGR01317">
    <property type="entry name" value="GOGAT_sm_gam"/>
    <property type="match status" value="1"/>
</dbReference>
<dbReference type="InterPro" id="IPR006005">
    <property type="entry name" value="Glut_synth_ssu1"/>
</dbReference>
<dbReference type="FunFam" id="3.50.50.60:FF:000022">
    <property type="entry name" value="Glutamate synthase [NADH], amyloplastic"/>
    <property type="match status" value="1"/>
</dbReference>
<dbReference type="Pfam" id="PF01645">
    <property type="entry name" value="Glu_synthase"/>
    <property type="match status" value="2"/>
</dbReference>
<keyword evidence="13" id="KW-0315">Glutamine amidotransferase</keyword>
<evidence type="ECO:0000256" key="8">
    <source>
        <dbReference type="ARBA" id="ARBA00022605"/>
    </source>
</evidence>
<dbReference type="InterPro" id="IPR002932">
    <property type="entry name" value="Glu_synthdom"/>
</dbReference>
<dbReference type="InterPro" id="IPR036188">
    <property type="entry name" value="FAD/NAD-bd_sf"/>
</dbReference>
<dbReference type="Gene3D" id="1.10.1060.10">
    <property type="entry name" value="Alpha-helical ferredoxin"/>
    <property type="match status" value="1"/>
</dbReference>
<evidence type="ECO:0000256" key="19">
    <source>
        <dbReference type="ARBA" id="ARBA00024383"/>
    </source>
</evidence>
<name>A0A9P7B4L2_RHOMI</name>
<dbReference type="SUPFAM" id="SSF46548">
    <property type="entry name" value="alpha-helical ferredoxin"/>
    <property type="match status" value="1"/>
</dbReference>
<evidence type="ECO:0000256" key="18">
    <source>
        <dbReference type="ARBA" id="ARBA00023291"/>
    </source>
</evidence>
<dbReference type="Gene3D" id="3.20.20.70">
    <property type="entry name" value="Aldolase class I"/>
    <property type="match status" value="3"/>
</dbReference>
<dbReference type="OrthoDB" id="4327079at2759"/>
<evidence type="ECO:0000313" key="27">
    <source>
        <dbReference type="Proteomes" id="UP000777482"/>
    </source>
</evidence>
<comment type="pathway">
    <text evidence="4">Nitrogen metabolism.</text>
</comment>
<evidence type="ECO:0000256" key="4">
    <source>
        <dbReference type="ARBA" id="ARBA00004909"/>
    </source>
</evidence>
<evidence type="ECO:0000259" key="25">
    <source>
        <dbReference type="PROSITE" id="PS51278"/>
    </source>
</evidence>
<proteinExistence type="inferred from homology"/>
<comment type="pathway">
    <text evidence="3">Energy metabolism; nitrogen metabolism.</text>
</comment>
<comment type="caution">
    <text evidence="26">The sequence shown here is derived from an EMBL/GenBank/DDBJ whole genome shotgun (WGS) entry which is preliminary data.</text>
</comment>
<feature type="domain" description="Glutamine amidotransferase type-2" evidence="25">
    <location>
        <begin position="128"/>
        <end position="560"/>
    </location>
</feature>
<evidence type="ECO:0000256" key="22">
    <source>
        <dbReference type="ARBA" id="ARBA00068518"/>
    </source>
</evidence>
<dbReference type="CDD" id="cd00713">
    <property type="entry name" value="GltS"/>
    <property type="match status" value="1"/>
</dbReference>
<dbReference type="SUPFAM" id="SSF56235">
    <property type="entry name" value="N-terminal nucleophile aminohydrolases (Ntn hydrolases)"/>
    <property type="match status" value="1"/>
</dbReference>
<comment type="function">
    <text evidence="21">Forms L-glutamate from L-glutamine and 2-oxoglutarate. Represents an alternative pathway to L-glutamate dehydrogenase for the biosynthesis of L-glutamate. Participates with glutamine synthetase in ammonia assimilation processes. The enzyme is specific for NADH, L-glutamine and 2-oxoglutarate.</text>
</comment>
<dbReference type="PROSITE" id="PS51278">
    <property type="entry name" value="GATASE_TYPE_2"/>
    <property type="match status" value="1"/>
</dbReference>
<dbReference type="InterPro" id="IPR013785">
    <property type="entry name" value="Aldolase_TIM"/>
</dbReference>
<dbReference type="InterPro" id="IPR002489">
    <property type="entry name" value="Glu_synth_asu_C"/>
</dbReference>
<evidence type="ECO:0000256" key="24">
    <source>
        <dbReference type="SAM" id="MobiDB-lite"/>
    </source>
</evidence>
<dbReference type="EMBL" id="PUHQ01000067">
    <property type="protein sequence ID" value="KAG0658360.1"/>
    <property type="molecule type" value="Genomic_DNA"/>
</dbReference>
<dbReference type="InterPro" id="IPR036485">
    <property type="entry name" value="Glu_synth_asu_C_sf"/>
</dbReference>
<evidence type="ECO:0000256" key="5">
    <source>
        <dbReference type="ARBA" id="ARBA00004944"/>
    </source>
</evidence>
<keyword evidence="11" id="KW-0479">Metal-binding</keyword>
<dbReference type="Proteomes" id="UP000777482">
    <property type="component" value="Unassembled WGS sequence"/>
</dbReference>
<dbReference type="InterPro" id="IPR012220">
    <property type="entry name" value="Glu_synth_euk"/>
</dbReference>
<feature type="region of interest" description="Disordered" evidence="24">
    <location>
        <begin position="83"/>
        <end position="102"/>
    </location>
</feature>
<keyword evidence="16 23" id="KW-0411">Iron-sulfur</keyword>
<keyword evidence="15" id="KW-0408">Iron</keyword>
<dbReference type="FunFam" id="1.10.1060.10:FF:000006">
    <property type="entry name" value="Glutamate synthase (NADPH/NADH)"/>
    <property type="match status" value="1"/>
</dbReference>
<evidence type="ECO:0000256" key="16">
    <source>
        <dbReference type="ARBA" id="ARBA00023014"/>
    </source>
</evidence>
<sequence length="2279" mass="249344">MAPNGTEQLVNHQRKKLVAFADDTQFEPRRVSSLRETLPAVAVGGGGRGGSGVHIAAESEHDDEEDEEEDHAANVIRDSFGNLPAKQGLYNPDEERDACGNRSTDSLTLETVSALFATSRESRAARSSAMLGTSFVSRKRWNNHPEKRDGSPLPPAGNMTHRGATGADARDGDGAGVMVGMPHSFFVREGEREIGHKLPKQGEYAVGNVFFRKPSSPDWHNDAAVKEQQATFARIADQLGLRVLGWRHVPTDNTILGPAALSREPLTLQPFVVLKSHYGAKSKKSLDGAPEDASPADAAERVAFDEQHFQRQLYVLRKQATHQLKLESGFYICSLAPQTIVYKGQLSPPQVYNYYHDLNHAMFASHFCLVHSRFSTNTFPSWDRAQPMRWAAHNGEINTVRGNKAWARSKEGNMQSQKFGDDLELLYPIVEPGGSDSAAFDNVLELLTVNGVLSLPEAVMLMIPEAWQNQPDMEREKVAFYQWASCLMEPWDGPALFTFSDGRYCGANLDRNGLRPCRWITTNEDIMVCASEVGAITIEPEKITRKGRLYPGKMLLVDTVEGRIVDDKELKINCAKRQPFANWIGSELLRLPEIVAKDKARHGANGGKTDDVHLDDTTVSTDPRLLAAGYSFEQLDLLLRPLVNEGKEALGSMGNDAPLACMATAPRVAYDYFRQLFAQVTNPPIDPIREACVMSLESNVGNGPNILEMNAKQCSRLQLPSPLLSIDELAALRRMSATQPAWTSRTIDITFDKSEGVQGYERCLDRVCAEVSQAIADNVRIVILSDRAVAADRVAVSTAVAVGGVHHYLVRNKSRAKIALVAESAEAREVHHVCVLVGYGADAVCPYLCYEAMLKLRREGLLKGDLSDEQIIQNYRHAVDNGILKVCFPFIPELLLKIGADTRYRAPQVMSKMGISVLASYRGAQVFEILGLSEDVVERCFVGTASRISGATFEMLALDALDLHERGYPSRETVLPPGLPETGEYHWRDGGEAHINDPAGIASLQDAVREKNQKSYEAYSANALRQVRAVTLRGLLEFDYSKAQEIPLEQVEPWHEIVKRFVTGAMSYGSISMEAHSSLAIAMNRIGGKSNTGEGGEDAERSEIMPNGDTMRSAIKQIASGRFGVTANYLADADELQIKMAQGAKPGEGGELPGHKVSKSIARTRHSTAGVGLISPPPHHDIYSVEDLKELIYDLKAANPRARVSVKLVSEVGVGVVASGVAKARADHILISGHDGGTGASRWTGIKYAGLPWELGLAETHQTLVLNDLRGRVTLQTDGQIRTGRDVAMACLLGAEEFGFATTPLLAMGCIMMRKYVPPQVRHLTSELYYSLILTPTLRSTCPVGIATQDPELRKKFTGTPEHVINFFYYVAEELRGIMAKLGFRTLNEMVGRADLLRVDDSLRNPKTANLDLSALLKPAWQMRPGVATYKLKAQEHKLFNRLDNKFIMEAEPSLVQGLPTRMEAEVVNTDRALGTTLSNHVSKRFGEEGLPKDTIHISLRGSAGQSLGAFLAPGVTIALEGDSNDYLGKGLSGGRIIVFPPHQSTFKAEENIIVGNTCLYGATSGQAYIRGIAAERFAVRNSGATAVVEGCGDHGCEYMTGGRVVVLGSVGRNFAAGMSGGISYVLDATREFHNKVNAEMVELGPVSDPHEIAELRGMIEDHKLHTGSELAAIILRSFNQYLPRFVRVMPLDYKAVLEAEAARAAAKKKSRSANLHKPTPVPAAQAAAVPLENGKHVAEPAVGDLEDSLVEGETAKKRVETLDKVKGFMKYKRLAEPYRNPRKRVQDWAELSTRLNEDECKVQTARCMDCGVPFCQSDSGCPISNIIPKWNDLVFKGQWRDALNRLLMTNNFPEFTGRVCPAPCEGACVLGINEQPVGIKSIECAIIDKGFEMGWMQPRPPSTRTGKHIAVIGSGPAGLAAADQLNKAGHTVTVYDRNDRFGGLLMYGIPNMKLDKRIVQRRIDLMAAEGIHFVNNAHVGVTHDIHEIRAENDALIMATGATWPRDLRIKGREGDGIHFAMEFLQKNTKSLLDSNLEDSEYLSAKGKRVLVIGGGDTGNDCIGTSLRHGATSIVNFELLPQPPSARAGDNPWPQWPKVFRTDYGHSEVAAHFGKDPREYSISTKSFERDEDGKLKGVNTVRVQWEKDAMGAWRMSEVPGSEEFFPADLVLLALGFLGPEDSAIKALGLEQDGRSNLKTPAGKYTTSVGGVFAAGDCRRGQSLIVWGINEGRSCAAEVDRFLTGDTRLPNAGSIRVRTFKPPQPFKPVSQPVQIEAIAA</sequence>
<dbReference type="SUPFAM" id="SSF51971">
    <property type="entry name" value="Nucleotide-binding domain"/>
    <property type="match status" value="1"/>
</dbReference>